<name>A0A4Q2T2J4_9ACTN</name>
<gene>
    <name evidence="2" type="ORF">EUA94_06690</name>
</gene>
<keyword evidence="3" id="KW-1185">Reference proteome</keyword>
<evidence type="ECO:0008006" key="4">
    <source>
        <dbReference type="Google" id="ProtNLM"/>
    </source>
</evidence>
<evidence type="ECO:0000256" key="1">
    <source>
        <dbReference type="SAM" id="MobiDB-lite"/>
    </source>
</evidence>
<dbReference type="Proteomes" id="UP000291101">
    <property type="component" value="Unassembled WGS sequence"/>
</dbReference>
<protein>
    <recommendedName>
        <fullName evidence="4">J domain-containing protein</fullName>
    </recommendedName>
</protein>
<dbReference type="EMBL" id="SDWV01000005">
    <property type="protein sequence ID" value="RYC12916.1"/>
    <property type="molecule type" value="Genomic_DNA"/>
</dbReference>
<reference evidence="2 3" key="1">
    <citation type="submission" date="2019-01" db="EMBL/GenBank/DDBJ databases">
        <title>Novel species of Nocardioides.</title>
        <authorList>
            <person name="Liu Q."/>
            <person name="X Y.-H."/>
        </authorList>
    </citation>
    <scope>NUCLEOTIDE SEQUENCE [LARGE SCALE GENOMIC DNA]</scope>
    <source>
        <strain evidence="2 3">HLT2-9</strain>
    </source>
</reference>
<feature type="region of interest" description="Disordered" evidence="1">
    <location>
        <begin position="50"/>
        <end position="76"/>
    </location>
</feature>
<organism evidence="2 3">
    <name type="scientific">Nocardioides zhouii</name>
    <dbReference type="NCBI Taxonomy" id="1168729"/>
    <lineage>
        <taxon>Bacteria</taxon>
        <taxon>Bacillati</taxon>
        <taxon>Actinomycetota</taxon>
        <taxon>Actinomycetes</taxon>
        <taxon>Propionibacteriales</taxon>
        <taxon>Nocardioidaceae</taxon>
        <taxon>Nocardioides</taxon>
    </lineage>
</organism>
<sequence>MTTHQTGSVRDVDRERRVSRRAALRAVHPDLGGDADAFIEVMRAFERAEVPRGGTGVTPGTSAAATAGPGAQGARPVVTTTMRSRTARRVHRTGRRLRTLSGTRYAHLPAHLLEERA</sequence>
<evidence type="ECO:0000313" key="2">
    <source>
        <dbReference type="EMBL" id="RYC12916.1"/>
    </source>
</evidence>
<proteinExistence type="predicted"/>
<comment type="caution">
    <text evidence="2">The sequence shown here is derived from an EMBL/GenBank/DDBJ whole genome shotgun (WGS) entry which is preliminary data.</text>
</comment>
<feature type="compositionally biased region" description="Low complexity" evidence="1">
    <location>
        <begin position="58"/>
        <end position="74"/>
    </location>
</feature>
<accession>A0A4Q2T2J4</accession>
<evidence type="ECO:0000313" key="3">
    <source>
        <dbReference type="Proteomes" id="UP000291101"/>
    </source>
</evidence>
<dbReference type="RefSeq" id="WP_129425943.1">
    <property type="nucleotide sequence ID" value="NZ_SDWV01000005.1"/>
</dbReference>
<dbReference type="AlphaFoldDB" id="A0A4Q2T2J4"/>